<protein>
    <recommendedName>
        <fullName evidence="2">Lipoprotein</fullName>
    </recommendedName>
</protein>
<dbReference type="KEGG" id="tdu:QJT80_14735"/>
<organism evidence="1">
    <name type="scientific">Candidatus Thiocaldithrix dubininis</name>
    <dbReference type="NCBI Taxonomy" id="3080823"/>
    <lineage>
        <taxon>Bacteria</taxon>
        <taxon>Pseudomonadati</taxon>
        <taxon>Pseudomonadota</taxon>
        <taxon>Gammaproteobacteria</taxon>
        <taxon>Thiotrichales</taxon>
        <taxon>Thiotrichaceae</taxon>
        <taxon>Candidatus Thiocaldithrix</taxon>
    </lineage>
</organism>
<gene>
    <name evidence="1" type="ORF">QJT80_14735</name>
</gene>
<dbReference type="EMBL" id="CP124755">
    <property type="protein sequence ID" value="WGZ90730.1"/>
    <property type="molecule type" value="Genomic_DNA"/>
</dbReference>
<proteinExistence type="predicted"/>
<dbReference type="AlphaFoldDB" id="A0AA95H758"/>
<reference evidence="1" key="2">
    <citation type="submission" date="2023-04" db="EMBL/GenBank/DDBJ databases">
        <authorList>
            <person name="Beletskiy A.V."/>
            <person name="Mardanov A.V."/>
            <person name="Ravin N.V."/>
        </authorList>
    </citation>
    <scope>NUCLEOTIDE SEQUENCE</scope>
    <source>
        <strain evidence="1">GKL-01</strain>
    </source>
</reference>
<accession>A0AA95H758</accession>
<reference evidence="1" key="1">
    <citation type="journal article" date="2023" name="Int. J. Mol. Sci.">
        <title>Metagenomics Revealed a New Genus 'Candidatus Thiocaldithrix dubininis' gen. nov., sp. nov. and a New Species 'Candidatus Thiothrix putei' sp. nov. in the Family Thiotrichaceae, Some Members of Which Have Traits of Both Na+- and H+-Motive Energetics.</title>
        <authorList>
            <person name="Ravin N.V."/>
            <person name="Muntyan M.S."/>
            <person name="Smolyakov D.D."/>
            <person name="Rudenko T.S."/>
            <person name="Beletsky A.V."/>
            <person name="Mardanov A.V."/>
            <person name="Grabovich M.Y."/>
        </authorList>
    </citation>
    <scope>NUCLEOTIDE SEQUENCE</scope>
    <source>
        <strain evidence="1">GKL-01</strain>
    </source>
</reference>
<evidence type="ECO:0008006" key="2">
    <source>
        <dbReference type="Google" id="ProtNLM"/>
    </source>
</evidence>
<name>A0AA95H758_9GAMM</name>
<sequence length="59" mass="6214">MKYLPILLLLGLVACHSSDPIHHLPTPVGRACTEEAKICPDGKTAVGRTGANCEFAPCP</sequence>
<evidence type="ECO:0000313" key="1">
    <source>
        <dbReference type="EMBL" id="WGZ90730.1"/>
    </source>
</evidence>
<dbReference type="PROSITE" id="PS51257">
    <property type="entry name" value="PROKAR_LIPOPROTEIN"/>
    <property type="match status" value="1"/>
</dbReference>
<dbReference type="Proteomes" id="UP001300672">
    <property type="component" value="Chromosome"/>
</dbReference>